<keyword evidence="3" id="KW-1185">Reference proteome</keyword>
<evidence type="ECO:0000313" key="2">
    <source>
        <dbReference type="EMBL" id="GAA4690497.1"/>
    </source>
</evidence>
<dbReference type="EMBL" id="BAABIC010000008">
    <property type="protein sequence ID" value="GAA4690497.1"/>
    <property type="molecule type" value="Genomic_DNA"/>
</dbReference>
<gene>
    <name evidence="2" type="ORF">GCM10023215_29020</name>
</gene>
<organism evidence="2 3">
    <name type="scientific">Pseudonocardia yuanmonensis</name>
    <dbReference type="NCBI Taxonomy" id="1095914"/>
    <lineage>
        <taxon>Bacteria</taxon>
        <taxon>Bacillati</taxon>
        <taxon>Actinomycetota</taxon>
        <taxon>Actinomycetes</taxon>
        <taxon>Pseudonocardiales</taxon>
        <taxon>Pseudonocardiaceae</taxon>
        <taxon>Pseudonocardia</taxon>
    </lineage>
</organism>
<evidence type="ECO:0008006" key="4">
    <source>
        <dbReference type="Google" id="ProtNLM"/>
    </source>
</evidence>
<feature type="transmembrane region" description="Helical" evidence="1">
    <location>
        <begin position="218"/>
        <end position="239"/>
    </location>
</feature>
<feature type="transmembrane region" description="Helical" evidence="1">
    <location>
        <begin position="281"/>
        <end position="307"/>
    </location>
</feature>
<keyword evidence="1" id="KW-0812">Transmembrane</keyword>
<protein>
    <recommendedName>
        <fullName evidence="4">DUF385 domain-containing protein</fullName>
    </recommendedName>
</protein>
<keyword evidence="1" id="KW-1133">Transmembrane helix</keyword>
<evidence type="ECO:0000256" key="1">
    <source>
        <dbReference type="SAM" id="Phobius"/>
    </source>
</evidence>
<evidence type="ECO:0000313" key="3">
    <source>
        <dbReference type="Proteomes" id="UP001500325"/>
    </source>
</evidence>
<sequence length="355" mass="36967">MPTTLQPEQDNPGVVTTLLVRLLATRPGALIARGLCALRYTARDGRRITLPVASIPDADRVLVVVGNAAAKTWWRHFRTHEQAADVTIGGRWTPCTGRVLEGQEQAAALAVHRKRHPRTPVTDSDEIVAFQPVEPASAAANTPETPSGVWLRWFAWVTLGEFTGFVAPAIVGAASTTWPLPATAAGLLLAGAAEGTALGWAQAHVLGRELPALRRARFVAATALAAVLAYTIGLVPMALGERLTTLPPALLITGGAMGGAVLLASIGTAQWLVLRRVRARCAWWIATTAGAWTAGLLVFTAVATPLWQPGQPLALTVAIGVLGGLAMAATVAALTGAAAVRLVTRRAGHRPAAGS</sequence>
<comment type="caution">
    <text evidence="2">The sequence shown here is derived from an EMBL/GenBank/DDBJ whole genome shotgun (WGS) entry which is preliminary data.</text>
</comment>
<feature type="transmembrane region" description="Helical" evidence="1">
    <location>
        <begin position="251"/>
        <end position="274"/>
    </location>
</feature>
<feature type="transmembrane region" description="Helical" evidence="1">
    <location>
        <begin position="313"/>
        <end position="340"/>
    </location>
</feature>
<reference evidence="3" key="1">
    <citation type="journal article" date="2019" name="Int. J. Syst. Evol. Microbiol.">
        <title>The Global Catalogue of Microorganisms (GCM) 10K type strain sequencing project: providing services to taxonomists for standard genome sequencing and annotation.</title>
        <authorList>
            <consortium name="The Broad Institute Genomics Platform"/>
            <consortium name="The Broad Institute Genome Sequencing Center for Infectious Disease"/>
            <person name="Wu L."/>
            <person name="Ma J."/>
        </authorList>
    </citation>
    <scope>NUCLEOTIDE SEQUENCE [LARGE SCALE GENOMIC DNA]</scope>
    <source>
        <strain evidence="3">JCM 18055</strain>
    </source>
</reference>
<dbReference type="Proteomes" id="UP001500325">
    <property type="component" value="Unassembled WGS sequence"/>
</dbReference>
<dbReference type="InterPro" id="IPR012349">
    <property type="entry name" value="Split_barrel_FMN-bd"/>
</dbReference>
<keyword evidence="1" id="KW-0472">Membrane</keyword>
<name>A0ABP8WLI2_9PSEU</name>
<dbReference type="RefSeq" id="WP_345380997.1">
    <property type="nucleotide sequence ID" value="NZ_BAABIC010000008.1"/>
</dbReference>
<proteinExistence type="predicted"/>
<dbReference type="Gene3D" id="2.30.110.10">
    <property type="entry name" value="Electron Transport, Fmn-binding Protein, Chain A"/>
    <property type="match status" value="1"/>
</dbReference>
<accession>A0ABP8WLI2</accession>